<feature type="compositionally biased region" description="Basic and acidic residues" evidence="1">
    <location>
        <begin position="555"/>
        <end position="567"/>
    </location>
</feature>
<feature type="region of interest" description="Disordered" evidence="1">
    <location>
        <begin position="1"/>
        <end position="36"/>
    </location>
</feature>
<feature type="compositionally biased region" description="Polar residues" evidence="1">
    <location>
        <begin position="24"/>
        <end position="36"/>
    </location>
</feature>
<protein>
    <submittedName>
        <fullName evidence="3">Uncharacterized protein</fullName>
    </submittedName>
</protein>
<dbReference type="Proteomes" id="UP000799776">
    <property type="component" value="Unassembled WGS sequence"/>
</dbReference>
<feature type="region of interest" description="Disordered" evidence="1">
    <location>
        <begin position="728"/>
        <end position="761"/>
    </location>
</feature>
<evidence type="ECO:0000256" key="1">
    <source>
        <dbReference type="SAM" id="MobiDB-lite"/>
    </source>
</evidence>
<feature type="compositionally biased region" description="Low complexity" evidence="1">
    <location>
        <begin position="814"/>
        <end position="829"/>
    </location>
</feature>
<feature type="region of interest" description="Disordered" evidence="1">
    <location>
        <begin position="405"/>
        <end position="430"/>
    </location>
</feature>
<feature type="region of interest" description="Disordered" evidence="1">
    <location>
        <begin position="545"/>
        <end position="567"/>
    </location>
</feature>
<keyword evidence="4" id="KW-1185">Reference proteome</keyword>
<keyword evidence="2" id="KW-0472">Membrane</keyword>
<feature type="compositionally biased region" description="Acidic residues" evidence="1">
    <location>
        <begin position="842"/>
        <end position="859"/>
    </location>
</feature>
<evidence type="ECO:0000313" key="4">
    <source>
        <dbReference type="Proteomes" id="UP000799776"/>
    </source>
</evidence>
<feature type="compositionally biased region" description="Low complexity" evidence="1">
    <location>
        <begin position="732"/>
        <end position="742"/>
    </location>
</feature>
<organism evidence="3 4">
    <name type="scientific">Saccharata proteae CBS 121410</name>
    <dbReference type="NCBI Taxonomy" id="1314787"/>
    <lineage>
        <taxon>Eukaryota</taxon>
        <taxon>Fungi</taxon>
        <taxon>Dikarya</taxon>
        <taxon>Ascomycota</taxon>
        <taxon>Pezizomycotina</taxon>
        <taxon>Dothideomycetes</taxon>
        <taxon>Dothideomycetes incertae sedis</taxon>
        <taxon>Botryosphaeriales</taxon>
        <taxon>Saccharataceae</taxon>
        <taxon>Saccharata</taxon>
    </lineage>
</organism>
<proteinExistence type="predicted"/>
<feature type="region of interest" description="Disordered" evidence="1">
    <location>
        <begin position="789"/>
        <end position="864"/>
    </location>
</feature>
<gene>
    <name evidence="3" type="ORF">K490DRAFT_55225</name>
</gene>
<dbReference type="AlphaFoldDB" id="A0A6A5YFF0"/>
<keyword evidence="2" id="KW-0812">Transmembrane</keyword>
<sequence length="1015" mass="111714">MAAHVRRNGHYAAQHGGPGGRESMNGTSSLNETNYGITNFGHRMHKRNGSLALHDKDDEDTETVSVVTHTIHELVSSTLTLPVTSTIVPAPSFTMELEGTETTTVFVGLETLHDVITSSVTTTVPVTTTHTPLVITMDVTNTEVTFMPTPVTEVSSIEYTHWKTTTLDPISTVYESRPPVVIDHTVTSLIITDPFARVTATSTEWVIESATVEAGNEKRDVVSHPVTYSITVTEVDEHSTTVIRVVSGVTQIFATVPTLSFTADPFLDINTLWETDERNLQPRETSMIHVKDGDDPTTLSTMIKRTPAPMAAPSTLEQHRKALTFMKKRFLVPGNITAAVTPAVQRNVSYVQEVRTLTKDKRGQFMSNPVWVNSSETWKKKPTESSVAYKALEPRFRNATAPVALDSTSTSTKDKRGQFMSNPSWVNSSETWKKKPTESAVAYKALEPRFRNATASTLTKDKRGECMSNPVWVNSSETWKKKPTESAVPYKALEPRFRNATTTGALSSALVLARETRDHAKYMADKLTKEAEKPAIIHTTKQMAHNFPKPSDLPDGLRWRGGGDEPRDMNKYMKEQEEMRKEIGDNSLSESPESDIEAVVYYTTNQMPYNYPKPSNYTTTNGLDDGPAWQGPASTGLAGGLRQRRDEGAPRDFNKYLEELEEAEKKMKEAGEKDSDDSDADVEFVYTTKNMPYNYPKPSNIETIIIIDEWEDTMLLPRSLPHKATATITHIDSPTATPTVDSSDSDSDSESDKETSVDPIQWMQTHTFSREAMTVTVYASTAARDTILISSTSTMPTPEPGSESDSGDEDESKSSASASPSPTSTSKSSLQARSASGKDSDSEKEDSDNEQASEEEDEPTTTVWVGKIMKHPHTVHEEWYDPLLGLYSIMNGNHDRTLSLPPGYATVTKRGDDAQAGAEATATTKTTSAAEEEGIVTVTAPARVTVTVSDPASLPDSVKAYTVTMSKGMDYGLKVAAITVFALLGIAAAYMTYCCVYKWRTEGRARRNRRRAADV</sequence>
<keyword evidence="2" id="KW-1133">Transmembrane helix</keyword>
<dbReference type="EMBL" id="ML978714">
    <property type="protein sequence ID" value="KAF2089640.1"/>
    <property type="molecule type" value="Genomic_DNA"/>
</dbReference>
<feature type="compositionally biased region" description="Polar residues" evidence="1">
    <location>
        <begin position="419"/>
        <end position="430"/>
    </location>
</feature>
<feature type="transmembrane region" description="Helical" evidence="2">
    <location>
        <begin position="975"/>
        <end position="999"/>
    </location>
</feature>
<name>A0A6A5YFF0_9PEZI</name>
<feature type="region of interest" description="Disordered" evidence="1">
    <location>
        <begin position="615"/>
        <end position="650"/>
    </location>
</feature>
<accession>A0A6A5YFF0</accession>
<reference evidence="3" key="1">
    <citation type="journal article" date="2020" name="Stud. Mycol.">
        <title>101 Dothideomycetes genomes: a test case for predicting lifestyles and emergence of pathogens.</title>
        <authorList>
            <person name="Haridas S."/>
            <person name="Albert R."/>
            <person name="Binder M."/>
            <person name="Bloem J."/>
            <person name="Labutti K."/>
            <person name="Salamov A."/>
            <person name="Andreopoulos B."/>
            <person name="Baker S."/>
            <person name="Barry K."/>
            <person name="Bills G."/>
            <person name="Bluhm B."/>
            <person name="Cannon C."/>
            <person name="Castanera R."/>
            <person name="Culley D."/>
            <person name="Daum C."/>
            <person name="Ezra D."/>
            <person name="Gonzalez J."/>
            <person name="Henrissat B."/>
            <person name="Kuo A."/>
            <person name="Liang C."/>
            <person name="Lipzen A."/>
            <person name="Lutzoni F."/>
            <person name="Magnuson J."/>
            <person name="Mondo S."/>
            <person name="Nolan M."/>
            <person name="Ohm R."/>
            <person name="Pangilinan J."/>
            <person name="Park H.-J."/>
            <person name="Ramirez L."/>
            <person name="Alfaro M."/>
            <person name="Sun H."/>
            <person name="Tritt A."/>
            <person name="Yoshinaga Y."/>
            <person name="Zwiers L.-H."/>
            <person name="Turgeon B."/>
            <person name="Goodwin S."/>
            <person name="Spatafora J."/>
            <person name="Crous P."/>
            <person name="Grigoriev I."/>
        </authorList>
    </citation>
    <scope>NUCLEOTIDE SEQUENCE</scope>
    <source>
        <strain evidence="3">CBS 121410</strain>
    </source>
</reference>
<evidence type="ECO:0000313" key="3">
    <source>
        <dbReference type="EMBL" id="KAF2089640.1"/>
    </source>
</evidence>
<evidence type="ECO:0000256" key="2">
    <source>
        <dbReference type="SAM" id="Phobius"/>
    </source>
</evidence>